<name>A0ABX9QPF7_9BACT</name>
<dbReference type="Proteomes" id="UP000278907">
    <property type="component" value="Unassembled WGS sequence"/>
</dbReference>
<evidence type="ECO:0008006" key="4">
    <source>
        <dbReference type="Google" id="ProtNLM"/>
    </source>
</evidence>
<accession>A0ABX9QPF7</accession>
<dbReference type="Gene3D" id="2.60.270.50">
    <property type="match status" value="1"/>
</dbReference>
<evidence type="ECO:0000313" key="2">
    <source>
        <dbReference type="EMBL" id="RKI14808.1"/>
    </source>
</evidence>
<keyword evidence="3" id="KW-1185">Reference proteome</keyword>
<reference evidence="2 3" key="1">
    <citation type="submission" date="2018-09" db="EMBL/GenBank/DDBJ databases">
        <authorList>
            <person name="Livingstone P.G."/>
            <person name="Whitworth D.E."/>
        </authorList>
    </citation>
    <scope>NUCLEOTIDE SEQUENCE [LARGE SCALE GENOMIC DNA]</scope>
    <source>
        <strain evidence="2 3">CA031B</strain>
    </source>
</reference>
<sequence length="619" mass="66084">MTLSTTLTIKNSSGCPIDNRGTPDYKDGQLSGSAPAASIADGASTTFKIEQKNSLSPGPEGTVTYSLETGNEKVPLSFYWDFASGPAHEEHYTGTSGSTCVTVDANPTDTSGDNHAATYTVQFHPRSPNEWDLVWALSVGLINKQLHALLYYKHQVTAPGFTQAVGNDGWSQLAVSALADPTVAVPNNQTTQLEVHLPLTTATLQYMEGGSQKTLPLSGTTVIVTLDLSQAQVTDPTQLVAKQDAKDHVQALMSAHYSVFRLFIDLTQPSLFHSLRVVNTASGAAVALSQAAQSTLQGGLAGFGHMDVAYPVQASGNPASIVPTLVRERTTQYSANGDFSSVNMCMMSRGRAEPTWASRFAFNAPLASTTNPDGTPAEAKARMLLSQDTFGEGYLRPTVLPAILQASGIPGSILRVAPLTYQCSGSRTNGNKNNGRGEWFEVNNGLDQYALGTESVVFTTQPNTSQTDRCTVSLNGMFQVDIEVSQYPLGAKDRLGTARYQQPWTGLITVKAGNDGRLVTSVDITLGKAPEPEVDKTIDGWVFNAMDALFNWTTTTPQAGILDKAQKFAANLANTFKNNASTQLDVSDCVVLPMGGAYDYSQFVFNKDGAIQVDVSFPG</sequence>
<gene>
    <name evidence="2" type="ORF">D7Y13_05475</name>
</gene>
<dbReference type="EMBL" id="RAWI01000025">
    <property type="protein sequence ID" value="RKI14808.1"/>
    <property type="molecule type" value="Genomic_DNA"/>
</dbReference>
<protein>
    <recommendedName>
        <fullName evidence="4">PKD domain-containing protein</fullName>
    </recommendedName>
</protein>
<evidence type="ECO:0000313" key="3">
    <source>
        <dbReference type="Proteomes" id="UP000278907"/>
    </source>
</evidence>
<feature type="region of interest" description="Disordered" evidence="1">
    <location>
        <begin position="14"/>
        <end position="37"/>
    </location>
</feature>
<comment type="caution">
    <text evidence="2">The sequence shown here is derived from an EMBL/GenBank/DDBJ whole genome shotgun (WGS) entry which is preliminary data.</text>
</comment>
<dbReference type="RefSeq" id="WP_120583103.1">
    <property type="nucleotide sequence ID" value="NZ_RAWI01000025.1"/>
</dbReference>
<organism evidence="2 3">
    <name type="scientific">Corallococcus praedator</name>
    <dbReference type="NCBI Taxonomy" id="2316724"/>
    <lineage>
        <taxon>Bacteria</taxon>
        <taxon>Pseudomonadati</taxon>
        <taxon>Myxococcota</taxon>
        <taxon>Myxococcia</taxon>
        <taxon>Myxococcales</taxon>
        <taxon>Cystobacterineae</taxon>
        <taxon>Myxococcaceae</taxon>
        <taxon>Corallococcus</taxon>
    </lineage>
</organism>
<proteinExistence type="predicted"/>
<evidence type="ECO:0000256" key="1">
    <source>
        <dbReference type="SAM" id="MobiDB-lite"/>
    </source>
</evidence>